<feature type="domain" description="RING-type" evidence="5">
    <location>
        <begin position="31"/>
        <end position="82"/>
    </location>
</feature>
<dbReference type="SUPFAM" id="SSF57845">
    <property type="entry name" value="B-box zinc-binding domain"/>
    <property type="match status" value="1"/>
</dbReference>
<dbReference type="InterPro" id="IPR013083">
    <property type="entry name" value="Znf_RING/FYVE/PHD"/>
</dbReference>
<keyword evidence="1" id="KW-0479">Metal-binding</keyword>
<dbReference type="Gene3D" id="3.30.40.10">
    <property type="entry name" value="Zinc/RING finger domain, C3HC4 (zinc finger)"/>
    <property type="match status" value="1"/>
</dbReference>
<keyword evidence="2 4" id="KW-0863">Zinc-finger</keyword>
<evidence type="ECO:0000256" key="1">
    <source>
        <dbReference type="ARBA" id="ARBA00022723"/>
    </source>
</evidence>
<evidence type="ECO:0000259" key="6">
    <source>
        <dbReference type="PROSITE" id="PS50119"/>
    </source>
</evidence>
<dbReference type="InterPro" id="IPR000315">
    <property type="entry name" value="Znf_B-box"/>
</dbReference>
<dbReference type="SMART" id="SM00336">
    <property type="entry name" value="BBOX"/>
    <property type="match status" value="2"/>
</dbReference>
<dbReference type="Gene3D" id="3.30.160.60">
    <property type="entry name" value="Classic Zinc Finger"/>
    <property type="match status" value="1"/>
</dbReference>
<keyword evidence="3" id="KW-0862">Zinc</keyword>
<dbReference type="GO" id="GO:0008270">
    <property type="term" value="F:zinc ion binding"/>
    <property type="evidence" value="ECO:0007669"/>
    <property type="project" value="UniProtKB-KW"/>
</dbReference>
<evidence type="ECO:0000256" key="3">
    <source>
        <dbReference type="ARBA" id="ARBA00022833"/>
    </source>
</evidence>
<evidence type="ECO:0000313" key="8">
    <source>
        <dbReference type="Proteomes" id="UP001186944"/>
    </source>
</evidence>
<dbReference type="Gene3D" id="2.120.10.30">
    <property type="entry name" value="TolB, C-terminal domain"/>
    <property type="match status" value="1"/>
</dbReference>
<keyword evidence="8" id="KW-1185">Reference proteome</keyword>
<dbReference type="EMBL" id="VSWD01000013">
    <property type="protein sequence ID" value="KAK3084150.1"/>
    <property type="molecule type" value="Genomic_DNA"/>
</dbReference>
<dbReference type="Pfam" id="PF00097">
    <property type="entry name" value="zf-C3HC4"/>
    <property type="match status" value="1"/>
</dbReference>
<name>A0AA88XN04_PINIB</name>
<dbReference type="InterPro" id="IPR047153">
    <property type="entry name" value="TRIM45/56/19-like"/>
</dbReference>
<dbReference type="PROSITE" id="PS00518">
    <property type="entry name" value="ZF_RING_1"/>
    <property type="match status" value="1"/>
</dbReference>
<dbReference type="PROSITE" id="PS50119">
    <property type="entry name" value="ZF_BBOX"/>
    <property type="match status" value="2"/>
</dbReference>
<dbReference type="InterPro" id="IPR011042">
    <property type="entry name" value="6-blade_b-propeller_TolB-like"/>
</dbReference>
<evidence type="ECO:0000259" key="5">
    <source>
        <dbReference type="PROSITE" id="PS50089"/>
    </source>
</evidence>
<sequence length="686" mass="76705">MAQSATSDEVKQEDSLVHSSDSGIQKDLTTCSICFETFKRPKYLPCLHSFCESCLQSYIDSTKLKVKEDSGGIPGIVCPLCRLFVKLPDGCEWNQWAYSVPVNHLLASVIDADVAKRSKICDACARENESKNATVWCTECAERLCELCERQHRRFKYGKNHNVVDIGNMEQLQQSVISQSHEIMCPAHPQKALEAYCEDHSAVCCLTCAMLNHRKCEQVGTIENAVQEKKKKGEDTALKESFVGMKKSLASAKEAVDENLVVLRGQISDIESSIHQAYDDFIKHGQKLRDEKLEELRSLEKSLIPATECKRDEILGKICAIDNDLQLLSTTVDLAPDAQFLLNFNRLLEQKFAIQVFLEKKVLEQTKLSEMKFEKYSGLFSLSGVMDSFGEMVVETRNLACGCSGVIIDPGPDNADVLNLIQVKPTLKHSVPVGSREVIGMEVVGDNIVIISENSQAVELLNTKGACLSSIMLDSNAVGLRMLNKSEGMVVEKRKITFFKVKESFLHDFSNIKALSLRRITESNLPENTLAFAHHGSSLYIADELFKEITIKDMGMKTHSRMFVQHSIHRLGVKSDGNVIYTSTRNDAIYCIRPDGSRVWRFSDEILKKTEGLAIDKSGNVLVCEGKMSHHGYVYLLTKSGKFHSKFLSYRSSSPPKCISINEYERKIAVGGKSVALVYDISLKDF</sequence>
<dbReference type="PROSITE" id="PS50089">
    <property type="entry name" value="ZF_RING_2"/>
    <property type="match status" value="1"/>
</dbReference>
<dbReference type="SMART" id="SM00184">
    <property type="entry name" value="RING"/>
    <property type="match status" value="1"/>
</dbReference>
<dbReference type="SUPFAM" id="SSF101898">
    <property type="entry name" value="NHL repeat"/>
    <property type="match status" value="1"/>
</dbReference>
<reference evidence="7" key="1">
    <citation type="submission" date="2019-08" db="EMBL/GenBank/DDBJ databases">
        <title>The improved chromosome-level genome for the pearl oyster Pinctada fucata martensii using PacBio sequencing and Hi-C.</title>
        <authorList>
            <person name="Zheng Z."/>
        </authorList>
    </citation>
    <scope>NUCLEOTIDE SEQUENCE</scope>
    <source>
        <strain evidence="7">ZZ-2019</strain>
        <tissue evidence="7">Adductor muscle</tissue>
    </source>
</reference>
<accession>A0AA88XN04</accession>
<dbReference type="Proteomes" id="UP001186944">
    <property type="component" value="Unassembled WGS sequence"/>
</dbReference>
<dbReference type="CDD" id="cd19757">
    <property type="entry name" value="Bbox1"/>
    <property type="match status" value="1"/>
</dbReference>
<dbReference type="Pfam" id="PF00643">
    <property type="entry name" value="zf-B_box"/>
    <property type="match status" value="1"/>
</dbReference>
<evidence type="ECO:0000256" key="2">
    <source>
        <dbReference type="ARBA" id="ARBA00022771"/>
    </source>
</evidence>
<proteinExistence type="predicted"/>
<gene>
    <name evidence="7" type="ORF">FSP39_009032</name>
</gene>
<dbReference type="PANTHER" id="PTHR25462:SF296">
    <property type="entry name" value="MEIOTIC P26, ISOFORM F"/>
    <property type="match status" value="1"/>
</dbReference>
<comment type="caution">
    <text evidence="7">The sequence shown here is derived from an EMBL/GenBank/DDBJ whole genome shotgun (WGS) entry which is preliminary data.</text>
</comment>
<dbReference type="InterPro" id="IPR018957">
    <property type="entry name" value="Znf_C3HC4_RING-type"/>
</dbReference>
<dbReference type="InterPro" id="IPR017907">
    <property type="entry name" value="Znf_RING_CS"/>
</dbReference>
<dbReference type="AlphaFoldDB" id="A0AA88XN04"/>
<dbReference type="SUPFAM" id="SSF57850">
    <property type="entry name" value="RING/U-box"/>
    <property type="match status" value="1"/>
</dbReference>
<protein>
    <submittedName>
        <fullName evidence="7">Uncharacterized protein</fullName>
    </submittedName>
</protein>
<evidence type="ECO:0000313" key="7">
    <source>
        <dbReference type="EMBL" id="KAK3084150.1"/>
    </source>
</evidence>
<organism evidence="7 8">
    <name type="scientific">Pinctada imbricata</name>
    <name type="common">Atlantic pearl-oyster</name>
    <name type="synonym">Pinctada martensii</name>
    <dbReference type="NCBI Taxonomy" id="66713"/>
    <lineage>
        <taxon>Eukaryota</taxon>
        <taxon>Metazoa</taxon>
        <taxon>Spiralia</taxon>
        <taxon>Lophotrochozoa</taxon>
        <taxon>Mollusca</taxon>
        <taxon>Bivalvia</taxon>
        <taxon>Autobranchia</taxon>
        <taxon>Pteriomorphia</taxon>
        <taxon>Pterioida</taxon>
        <taxon>Pterioidea</taxon>
        <taxon>Pteriidae</taxon>
        <taxon>Pinctada</taxon>
    </lineage>
</organism>
<evidence type="ECO:0000256" key="4">
    <source>
        <dbReference type="PROSITE-ProRule" id="PRU00024"/>
    </source>
</evidence>
<dbReference type="PANTHER" id="PTHR25462">
    <property type="entry name" value="BONUS, ISOFORM C-RELATED"/>
    <property type="match status" value="1"/>
</dbReference>
<feature type="domain" description="B box-type" evidence="6">
    <location>
        <begin position="116"/>
        <end position="166"/>
    </location>
</feature>
<feature type="domain" description="B box-type" evidence="6">
    <location>
        <begin position="180"/>
        <end position="214"/>
    </location>
</feature>
<dbReference type="InterPro" id="IPR001841">
    <property type="entry name" value="Znf_RING"/>
</dbReference>